<dbReference type="Pfam" id="PF00440">
    <property type="entry name" value="TetR_N"/>
    <property type="match status" value="1"/>
</dbReference>
<dbReference type="Proteomes" id="UP001596620">
    <property type="component" value="Unassembled WGS sequence"/>
</dbReference>
<accession>A0ABW2UX48</accession>
<evidence type="ECO:0000313" key="5">
    <source>
        <dbReference type="EMBL" id="MFC7747190.1"/>
    </source>
</evidence>
<evidence type="ECO:0000313" key="6">
    <source>
        <dbReference type="Proteomes" id="UP001596620"/>
    </source>
</evidence>
<evidence type="ECO:0000256" key="2">
    <source>
        <dbReference type="ARBA" id="ARBA00023125"/>
    </source>
</evidence>
<dbReference type="InterPro" id="IPR036271">
    <property type="entry name" value="Tet_transcr_reg_TetR-rel_C_sf"/>
</dbReference>
<dbReference type="Pfam" id="PF21313">
    <property type="entry name" value="EthR_C"/>
    <property type="match status" value="1"/>
</dbReference>
<feature type="domain" description="HTH tetR-type" evidence="4">
    <location>
        <begin position="13"/>
        <end position="73"/>
    </location>
</feature>
<dbReference type="PROSITE" id="PS50977">
    <property type="entry name" value="HTH_TETR_2"/>
    <property type="match status" value="1"/>
</dbReference>
<name>A0ABW2UX48_9BACI</name>
<organism evidence="5 6">
    <name type="scientific">Lentibacillus kimchii</name>
    <dbReference type="NCBI Taxonomy" id="1542911"/>
    <lineage>
        <taxon>Bacteria</taxon>
        <taxon>Bacillati</taxon>
        <taxon>Bacillota</taxon>
        <taxon>Bacilli</taxon>
        <taxon>Bacillales</taxon>
        <taxon>Bacillaceae</taxon>
        <taxon>Lentibacillus</taxon>
    </lineage>
</organism>
<gene>
    <name evidence="5" type="ORF">ACFQU8_08060</name>
</gene>
<dbReference type="Gene3D" id="1.10.10.60">
    <property type="entry name" value="Homeodomain-like"/>
    <property type="match status" value="1"/>
</dbReference>
<sequence length="202" mass="23306">MEFYETNRDKQAMETKKRVIEAARHIFLKNGFDKTTISQIIKEAGVGYGTAYVYFKNKDDIFVTVMEDVMAKFLKVAHQTFYPQSKEEAVEQIRSQVTDYMALAVDERAILKIVNEAIGLSDMIASKWSEIQHKFIDGITADITYSQSRQLANSAFDPAITAKSWYAMNETFMWHFVASQDQELKPIVDQLTLFYMSALYEE</sequence>
<keyword evidence="1" id="KW-0678">Repressor</keyword>
<keyword evidence="6" id="KW-1185">Reference proteome</keyword>
<dbReference type="SUPFAM" id="SSF46689">
    <property type="entry name" value="Homeodomain-like"/>
    <property type="match status" value="1"/>
</dbReference>
<proteinExistence type="predicted"/>
<feature type="DNA-binding region" description="H-T-H motif" evidence="3">
    <location>
        <begin position="36"/>
        <end position="55"/>
    </location>
</feature>
<dbReference type="EMBL" id="JBHTGR010000016">
    <property type="protein sequence ID" value="MFC7747190.1"/>
    <property type="molecule type" value="Genomic_DNA"/>
</dbReference>
<evidence type="ECO:0000256" key="3">
    <source>
        <dbReference type="PROSITE-ProRule" id="PRU00335"/>
    </source>
</evidence>
<dbReference type="Gene3D" id="1.10.357.10">
    <property type="entry name" value="Tetracycline Repressor, domain 2"/>
    <property type="match status" value="1"/>
</dbReference>
<dbReference type="InterPro" id="IPR050624">
    <property type="entry name" value="HTH-type_Tx_Regulator"/>
</dbReference>
<dbReference type="InterPro" id="IPR023772">
    <property type="entry name" value="DNA-bd_HTH_TetR-type_CS"/>
</dbReference>
<evidence type="ECO:0000256" key="1">
    <source>
        <dbReference type="ARBA" id="ARBA00022491"/>
    </source>
</evidence>
<dbReference type="RefSeq" id="WP_382358707.1">
    <property type="nucleotide sequence ID" value="NZ_JBHTGR010000016.1"/>
</dbReference>
<protein>
    <submittedName>
        <fullName evidence="5">TetR/AcrR family transcriptional regulator</fullName>
    </submittedName>
</protein>
<reference evidence="6" key="1">
    <citation type="journal article" date="2019" name="Int. J. Syst. Evol. Microbiol.">
        <title>The Global Catalogue of Microorganisms (GCM) 10K type strain sequencing project: providing services to taxonomists for standard genome sequencing and annotation.</title>
        <authorList>
            <consortium name="The Broad Institute Genomics Platform"/>
            <consortium name="The Broad Institute Genome Sequencing Center for Infectious Disease"/>
            <person name="Wu L."/>
            <person name="Ma J."/>
        </authorList>
    </citation>
    <scope>NUCLEOTIDE SEQUENCE [LARGE SCALE GENOMIC DNA]</scope>
    <source>
        <strain evidence="6">JCM 30234</strain>
    </source>
</reference>
<evidence type="ECO:0000259" key="4">
    <source>
        <dbReference type="PROSITE" id="PS50977"/>
    </source>
</evidence>
<dbReference type="PANTHER" id="PTHR43479:SF7">
    <property type="entry name" value="TETR-FAMILY TRANSCRIPTIONAL REGULATOR"/>
    <property type="match status" value="1"/>
</dbReference>
<dbReference type="PRINTS" id="PR00455">
    <property type="entry name" value="HTHTETR"/>
</dbReference>
<dbReference type="PROSITE" id="PS01081">
    <property type="entry name" value="HTH_TETR_1"/>
    <property type="match status" value="1"/>
</dbReference>
<dbReference type="InterPro" id="IPR001647">
    <property type="entry name" value="HTH_TetR"/>
</dbReference>
<dbReference type="SUPFAM" id="SSF48498">
    <property type="entry name" value="Tetracyclin repressor-like, C-terminal domain"/>
    <property type="match status" value="1"/>
</dbReference>
<dbReference type="InterPro" id="IPR009057">
    <property type="entry name" value="Homeodomain-like_sf"/>
</dbReference>
<keyword evidence="2 3" id="KW-0238">DNA-binding</keyword>
<dbReference type="InterPro" id="IPR049397">
    <property type="entry name" value="EthR_C"/>
</dbReference>
<comment type="caution">
    <text evidence="5">The sequence shown here is derived from an EMBL/GenBank/DDBJ whole genome shotgun (WGS) entry which is preliminary data.</text>
</comment>
<dbReference type="PANTHER" id="PTHR43479">
    <property type="entry name" value="ACREF/ENVCD OPERON REPRESSOR-RELATED"/>
    <property type="match status" value="1"/>
</dbReference>